<proteinExistence type="predicted"/>
<sequence length="213" mass="23900">MCFAAPFSIQIDETLKPLQSIIAAELPQYCELQPQFFIEQQDIPPENLAASLRLSWRADGYYEDDTLLATAPLALWRPQSATSVTLADLDPTAPLAIADPRKDAYGQASQSYLVENHTWPWPVELISLQPSQRIFDVLRQNGASQGFVPVPLLMEAGIDRNQWAVMPPSKLRPVAVIDHFYLDDPEQEACWLHLLDSAMVVNALEKLGYELPQ</sequence>
<accession>A0A2S5KVQ3</accession>
<reference evidence="1 2" key="1">
    <citation type="submission" date="2018-02" db="EMBL/GenBank/DDBJ databases">
        <title>novel marine gammaproteobacteria from coastal saline agro ecosystem.</title>
        <authorList>
            <person name="Krishnan R."/>
            <person name="Ramesh Kumar N."/>
        </authorList>
    </citation>
    <scope>NUCLEOTIDE SEQUENCE [LARGE SCALE GENOMIC DNA]</scope>
    <source>
        <strain evidence="1 2">228</strain>
    </source>
</reference>
<dbReference type="Proteomes" id="UP000238196">
    <property type="component" value="Unassembled WGS sequence"/>
</dbReference>
<evidence type="ECO:0000313" key="1">
    <source>
        <dbReference type="EMBL" id="PPC78589.1"/>
    </source>
</evidence>
<organism evidence="1 2">
    <name type="scientific">Proteobacteria bacterium 228</name>
    <dbReference type="NCBI Taxonomy" id="2083153"/>
    <lineage>
        <taxon>Bacteria</taxon>
        <taxon>Pseudomonadati</taxon>
        <taxon>Pseudomonadota</taxon>
    </lineage>
</organism>
<name>A0A2S5KVQ3_9PROT</name>
<dbReference type="EMBL" id="PRLP01000012">
    <property type="protein sequence ID" value="PPC78589.1"/>
    <property type="molecule type" value="Genomic_DNA"/>
</dbReference>
<dbReference type="AlphaFoldDB" id="A0A2S5KVQ3"/>
<evidence type="ECO:0008006" key="3">
    <source>
        <dbReference type="Google" id="ProtNLM"/>
    </source>
</evidence>
<gene>
    <name evidence="1" type="ORF">C4K68_03510</name>
</gene>
<evidence type="ECO:0000313" key="2">
    <source>
        <dbReference type="Proteomes" id="UP000238196"/>
    </source>
</evidence>
<protein>
    <recommendedName>
        <fullName evidence="3">LysR family transcriptional regulator</fullName>
    </recommendedName>
</protein>
<comment type="caution">
    <text evidence="1">The sequence shown here is derived from an EMBL/GenBank/DDBJ whole genome shotgun (WGS) entry which is preliminary data.</text>
</comment>